<comment type="caution">
    <text evidence="1">The sequence shown here is derived from an EMBL/GenBank/DDBJ whole genome shotgun (WGS) entry which is preliminary data.</text>
</comment>
<organism evidence="1 2">
    <name type="scientific">Dreissena polymorpha</name>
    <name type="common">Zebra mussel</name>
    <name type="synonym">Mytilus polymorpha</name>
    <dbReference type="NCBI Taxonomy" id="45954"/>
    <lineage>
        <taxon>Eukaryota</taxon>
        <taxon>Metazoa</taxon>
        <taxon>Spiralia</taxon>
        <taxon>Lophotrochozoa</taxon>
        <taxon>Mollusca</taxon>
        <taxon>Bivalvia</taxon>
        <taxon>Autobranchia</taxon>
        <taxon>Heteroconchia</taxon>
        <taxon>Euheterodonta</taxon>
        <taxon>Imparidentia</taxon>
        <taxon>Neoheterodontei</taxon>
        <taxon>Myida</taxon>
        <taxon>Dreissenoidea</taxon>
        <taxon>Dreissenidae</taxon>
        <taxon>Dreissena</taxon>
    </lineage>
</organism>
<reference evidence="1" key="1">
    <citation type="journal article" date="2019" name="bioRxiv">
        <title>The Genome of the Zebra Mussel, Dreissena polymorpha: A Resource for Invasive Species Research.</title>
        <authorList>
            <person name="McCartney M.A."/>
            <person name="Auch B."/>
            <person name="Kono T."/>
            <person name="Mallez S."/>
            <person name="Zhang Y."/>
            <person name="Obille A."/>
            <person name="Becker A."/>
            <person name="Abrahante J.E."/>
            <person name="Garbe J."/>
            <person name="Badalamenti J.P."/>
            <person name="Herman A."/>
            <person name="Mangelson H."/>
            <person name="Liachko I."/>
            <person name="Sullivan S."/>
            <person name="Sone E.D."/>
            <person name="Koren S."/>
            <person name="Silverstein K.A.T."/>
            <person name="Beckman K.B."/>
            <person name="Gohl D.M."/>
        </authorList>
    </citation>
    <scope>NUCLEOTIDE SEQUENCE</scope>
    <source>
        <strain evidence="1">Duluth1</strain>
        <tissue evidence="1">Whole animal</tissue>
    </source>
</reference>
<proteinExistence type="predicted"/>
<name>A0A9D4MCH2_DREPO</name>
<gene>
    <name evidence="1" type="ORF">DPMN_037329</name>
</gene>
<keyword evidence="2" id="KW-1185">Reference proteome</keyword>
<protein>
    <submittedName>
        <fullName evidence="1">Uncharacterized protein</fullName>
    </submittedName>
</protein>
<dbReference type="AlphaFoldDB" id="A0A9D4MCH2"/>
<evidence type="ECO:0000313" key="1">
    <source>
        <dbReference type="EMBL" id="KAH3874088.1"/>
    </source>
</evidence>
<accession>A0A9D4MCH2</accession>
<evidence type="ECO:0000313" key="2">
    <source>
        <dbReference type="Proteomes" id="UP000828390"/>
    </source>
</evidence>
<dbReference type="EMBL" id="JAIWYP010000002">
    <property type="protein sequence ID" value="KAH3874088.1"/>
    <property type="molecule type" value="Genomic_DNA"/>
</dbReference>
<dbReference type="Proteomes" id="UP000828390">
    <property type="component" value="Unassembled WGS sequence"/>
</dbReference>
<sequence length="151" mass="16626">MSQVGFINASNSGISCLRLTQFNNSCCQEFPALPVPTGSHAIIDRYLAEQQADLSYPQGGATLNLGLHTFLARGQDYLVNKRPYTHKFKPSERCSPNQTLHLNKNPDSKALSMNIITAHEPAAVIISRFWYIQCTGPLVCTDLAEQTSDAL</sequence>
<reference evidence="1" key="2">
    <citation type="submission" date="2020-11" db="EMBL/GenBank/DDBJ databases">
        <authorList>
            <person name="McCartney M.A."/>
            <person name="Auch B."/>
            <person name="Kono T."/>
            <person name="Mallez S."/>
            <person name="Becker A."/>
            <person name="Gohl D.M."/>
            <person name="Silverstein K.A.T."/>
            <person name="Koren S."/>
            <person name="Bechman K.B."/>
            <person name="Herman A."/>
            <person name="Abrahante J.E."/>
            <person name="Garbe J."/>
        </authorList>
    </citation>
    <scope>NUCLEOTIDE SEQUENCE</scope>
    <source>
        <strain evidence="1">Duluth1</strain>
        <tissue evidence="1">Whole animal</tissue>
    </source>
</reference>